<evidence type="ECO:0000259" key="6">
    <source>
        <dbReference type="PROSITE" id="PS50023"/>
    </source>
</evidence>
<dbReference type="SUPFAM" id="SSF57716">
    <property type="entry name" value="Glucocorticoid receptor-like (DNA-binding domain)"/>
    <property type="match status" value="3"/>
</dbReference>
<dbReference type="OMA" id="VALNTKW"/>
<dbReference type="EMBL" id="KQ965797">
    <property type="protein sequence ID" value="KXS11681.1"/>
    <property type="molecule type" value="Genomic_DNA"/>
</dbReference>
<organism evidence="7 8">
    <name type="scientific">Gonapodya prolifera (strain JEL478)</name>
    <name type="common">Monoblepharis prolifera</name>
    <dbReference type="NCBI Taxonomy" id="1344416"/>
    <lineage>
        <taxon>Eukaryota</taxon>
        <taxon>Fungi</taxon>
        <taxon>Fungi incertae sedis</taxon>
        <taxon>Chytridiomycota</taxon>
        <taxon>Chytridiomycota incertae sedis</taxon>
        <taxon>Monoblepharidomycetes</taxon>
        <taxon>Monoblepharidales</taxon>
        <taxon>Gonapodyaceae</taxon>
        <taxon>Gonapodya</taxon>
    </lineage>
</organism>
<accession>A0A139A4F7</accession>
<dbReference type="STRING" id="1344416.A0A139A4F7"/>
<dbReference type="Proteomes" id="UP000070544">
    <property type="component" value="Unassembled WGS sequence"/>
</dbReference>
<dbReference type="Pfam" id="PF00412">
    <property type="entry name" value="LIM"/>
    <property type="match status" value="3"/>
</dbReference>
<dbReference type="AlphaFoldDB" id="A0A139A4F7"/>
<evidence type="ECO:0000313" key="7">
    <source>
        <dbReference type="EMBL" id="KXS11681.1"/>
    </source>
</evidence>
<dbReference type="GO" id="GO:0003712">
    <property type="term" value="F:transcription coregulator activity"/>
    <property type="evidence" value="ECO:0007669"/>
    <property type="project" value="TreeGrafter"/>
</dbReference>
<protein>
    <recommendedName>
        <fullName evidence="6">LIM zinc-binding domain-containing protein</fullName>
    </recommendedName>
</protein>
<dbReference type="PANTHER" id="PTHR24205:SF16">
    <property type="entry name" value="GH01042P-RELATED"/>
    <property type="match status" value="1"/>
</dbReference>
<evidence type="ECO:0000256" key="4">
    <source>
        <dbReference type="ARBA" id="ARBA00023038"/>
    </source>
</evidence>
<dbReference type="OrthoDB" id="15567at2759"/>
<dbReference type="PANTHER" id="PTHR24205">
    <property type="entry name" value="FOUR AND A HALF LIM DOMAINS PROTEIN"/>
    <property type="match status" value="1"/>
</dbReference>
<dbReference type="InterPro" id="IPR001781">
    <property type="entry name" value="Znf_LIM"/>
</dbReference>
<sequence length="208" mass="22217">MKSSTASLSTDKLYCRTHTPTPHAPPTCGAKCGQPLGGPVIDALGQTFHQPCFTCADCSVQLRGRFFPARGRAYCQTCYRLSGAIVCQQCRGPIETEYFHINGAYFHTKCKTCDRCASTLFAGQYFTLEGVGLFCNSHRADMLVCRGCGLPVGGTSEGAGVLDRMVVSGQGRVYHVEHFTCASCGRNALGGEYVEGAAGVVVCRACKC</sequence>
<gene>
    <name evidence="7" type="ORF">M427DRAFT_420838</name>
</gene>
<name>A0A139A4F7_GONPJ</name>
<proteinExistence type="predicted"/>
<dbReference type="Gene3D" id="2.10.110.10">
    <property type="entry name" value="Cysteine Rich Protein"/>
    <property type="match status" value="3"/>
</dbReference>
<dbReference type="GO" id="GO:0005634">
    <property type="term" value="C:nucleus"/>
    <property type="evidence" value="ECO:0007669"/>
    <property type="project" value="TreeGrafter"/>
</dbReference>
<dbReference type="PROSITE" id="PS00478">
    <property type="entry name" value="LIM_DOMAIN_1"/>
    <property type="match status" value="1"/>
</dbReference>
<evidence type="ECO:0000256" key="3">
    <source>
        <dbReference type="ARBA" id="ARBA00022833"/>
    </source>
</evidence>
<keyword evidence="4 5" id="KW-0440">LIM domain</keyword>
<evidence type="ECO:0000256" key="2">
    <source>
        <dbReference type="ARBA" id="ARBA00022737"/>
    </source>
</evidence>
<dbReference type="SMART" id="SM00132">
    <property type="entry name" value="LIM"/>
    <property type="match status" value="3"/>
</dbReference>
<keyword evidence="8" id="KW-1185">Reference proteome</keyword>
<keyword evidence="2" id="KW-0677">Repeat</keyword>
<feature type="domain" description="LIM zinc-binding" evidence="6">
    <location>
        <begin position="143"/>
        <end position="208"/>
    </location>
</feature>
<dbReference type="PROSITE" id="PS50023">
    <property type="entry name" value="LIM_DOMAIN_2"/>
    <property type="match status" value="2"/>
</dbReference>
<keyword evidence="1 5" id="KW-0479">Metal-binding</keyword>
<feature type="domain" description="LIM zinc-binding" evidence="6">
    <location>
        <begin position="27"/>
        <end position="85"/>
    </location>
</feature>
<dbReference type="GO" id="GO:0046872">
    <property type="term" value="F:metal ion binding"/>
    <property type="evidence" value="ECO:0007669"/>
    <property type="project" value="UniProtKB-KW"/>
</dbReference>
<keyword evidence="3 5" id="KW-0862">Zinc</keyword>
<reference evidence="7 8" key="1">
    <citation type="journal article" date="2015" name="Genome Biol. Evol.">
        <title>Phylogenomic analyses indicate that early fungi evolved digesting cell walls of algal ancestors of land plants.</title>
        <authorList>
            <person name="Chang Y."/>
            <person name="Wang S."/>
            <person name="Sekimoto S."/>
            <person name="Aerts A.L."/>
            <person name="Choi C."/>
            <person name="Clum A."/>
            <person name="LaButti K.M."/>
            <person name="Lindquist E.A."/>
            <person name="Yee Ngan C."/>
            <person name="Ohm R.A."/>
            <person name="Salamov A.A."/>
            <person name="Grigoriev I.V."/>
            <person name="Spatafora J.W."/>
            <person name="Berbee M.L."/>
        </authorList>
    </citation>
    <scope>NUCLEOTIDE SEQUENCE [LARGE SCALE GENOMIC DNA]</scope>
    <source>
        <strain evidence="7 8">JEL478</strain>
    </source>
</reference>
<evidence type="ECO:0000313" key="8">
    <source>
        <dbReference type="Proteomes" id="UP000070544"/>
    </source>
</evidence>
<evidence type="ECO:0000256" key="5">
    <source>
        <dbReference type="PROSITE-ProRule" id="PRU00125"/>
    </source>
</evidence>
<evidence type="ECO:0000256" key="1">
    <source>
        <dbReference type="ARBA" id="ARBA00022723"/>
    </source>
</evidence>